<dbReference type="AlphaFoldDB" id="A0A6S7HAA9"/>
<comment type="caution">
    <text evidence="1">The sequence shown here is derived from an EMBL/GenBank/DDBJ whole genome shotgun (WGS) entry which is preliminary data.</text>
</comment>
<reference evidence="1" key="1">
    <citation type="submission" date="2020-04" db="EMBL/GenBank/DDBJ databases">
        <authorList>
            <person name="Alioto T."/>
            <person name="Alioto T."/>
            <person name="Gomez Garrido J."/>
        </authorList>
    </citation>
    <scope>NUCLEOTIDE SEQUENCE</scope>
    <source>
        <strain evidence="1">A484AB</strain>
    </source>
</reference>
<organism evidence="1 2">
    <name type="scientific">Paramuricea clavata</name>
    <name type="common">Red gorgonian</name>
    <name type="synonym">Violescent sea-whip</name>
    <dbReference type="NCBI Taxonomy" id="317549"/>
    <lineage>
        <taxon>Eukaryota</taxon>
        <taxon>Metazoa</taxon>
        <taxon>Cnidaria</taxon>
        <taxon>Anthozoa</taxon>
        <taxon>Octocorallia</taxon>
        <taxon>Malacalcyonacea</taxon>
        <taxon>Plexauridae</taxon>
        <taxon>Paramuricea</taxon>
    </lineage>
</organism>
<dbReference type="OrthoDB" id="5950457at2759"/>
<proteinExistence type="predicted"/>
<dbReference type="EMBL" id="CACRXK020002174">
    <property type="protein sequence ID" value="CAB3993057.1"/>
    <property type="molecule type" value="Genomic_DNA"/>
</dbReference>
<gene>
    <name evidence="1" type="ORF">PACLA_8A036178</name>
</gene>
<evidence type="ECO:0000313" key="2">
    <source>
        <dbReference type="Proteomes" id="UP001152795"/>
    </source>
</evidence>
<name>A0A6S7HAA9_PARCT</name>
<evidence type="ECO:0000313" key="1">
    <source>
        <dbReference type="EMBL" id="CAB3993057.1"/>
    </source>
</evidence>
<dbReference type="Proteomes" id="UP001152795">
    <property type="component" value="Unassembled WGS sequence"/>
</dbReference>
<protein>
    <submittedName>
        <fullName evidence="1">Uncharacterized protein</fullName>
    </submittedName>
</protein>
<sequence>MSVMGSGPSAMPKHCPQGFSQHLAVIDEDCEINYCTKTNFLSSQGLPVIKRPPFHRKPSRNSAIMFPLMIENNDTNKVYIRHEADNGNWIELTASMSMKMPLRKSEPTQGAVENLKLKMEGLEEIKSSQSAGDSSKDSGLSGGATAGITIGVTLGVGILVIALFALRRRRNTSVNADRSGYQTFQNS</sequence>
<accession>A0A6S7HAA9</accession>
<keyword evidence="2" id="KW-1185">Reference proteome</keyword>